<accession>A0A852Z2K4</accession>
<dbReference type="PANTHER" id="PTHR11748">
    <property type="entry name" value="D-LACTATE DEHYDROGENASE"/>
    <property type="match status" value="1"/>
</dbReference>
<dbReference type="Pfam" id="PF01565">
    <property type="entry name" value="FAD_binding_4"/>
    <property type="match status" value="1"/>
</dbReference>
<dbReference type="RefSeq" id="WP_179535920.1">
    <property type="nucleotide sequence ID" value="NZ_JACBYW010000005.1"/>
</dbReference>
<dbReference type="PANTHER" id="PTHR11748:SF103">
    <property type="entry name" value="GLYCOLATE OXIDASE SUBUNIT GLCE"/>
    <property type="match status" value="1"/>
</dbReference>
<dbReference type="AlphaFoldDB" id="A0A852Z2K4"/>
<dbReference type="InterPro" id="IPR016169">
    <property type="entry name" value="FAD-bd_PCMH_sub2"/>
</dbReference>
<sequence length="428" mass="44563">MSTAAEETALNALCGALGDEWVTESSEADRVGARRPKWVVHADGTERASAALRIAAEHGMSVVPRGGGSKLDRGESPERVDLLLDLSAADEVVEHAAGDLVVRAEAGAPLREVQRTVAAAGQQLSVEDPHPAATLGGVIATRSAGPCRHLHGGVRDLIIGITVVCADGTVASSGGKVVKNVAGYDLGKLFTGSYGTLGVVTEAIFRLHPLAEERRWVAVTLPDPRAAAEAARLLRISRAMPTAVELDRPAGRAPITVCAELEGRSGVTRERAAELASSLGEELGQTCEVSGTAPEWWGRLPGEPGTGTGIRMASRPADLAELLEGAGRVEDETGVELQLRGAAGLGVLDGWVPDGSPDESVAALVEGVRARAAALDGYTTVSRAPENVKRLVDVWGPVPSGALALMRRTKDQFDPERRLAPGRFVGGL</sequence>
<dbReference type="Gene3D" id="3.30.465.10">
    <property type="match status" value="1"/>
</dbReference>
<keyword evidence="2" id="KW-0274">FAD</keyword>
<protein>
    <submittedName>
        <fullName evidence="4">Glycolate oxidase FAD binding subunit</fullName>
    </submittedName>
</protein>
<evidence type="ECO:0000313" key="5">
    <source>
        <dbReference type="Proteomes" id="UP000548304"/>
    </source>
</evidence>
<dbReference type="EMBL" id="JACBYW010000005">
    <property type="protein sequence ID" value="NYH79495.1"/>
    <property type="molecule type" value="Genomic_DNA"/>
</dbReference>
<comment type="caution">
    <text evidence="4">The sequence shown here is derived from an EMBL/GenBank/DDBJ whole genome shotgun (WGS) entry which is preliminary data.</text>
</comment>
<keyword evidence="5" id="KW-1185">Reference proteome</keyword>
<feature type="domain" description="FAD-binding PCMH-type" evidence="3">
    <location>
        <begin position="31"/>
        <end position="210"/>
    </location>
</feature>
<dbReference type="PROSITE" id="PS51387">
    <property type="entry name" value="FAD_PCMH"/>
    <property type="match status" value="1"/>
</dbReference>
<organism evidence="4 5">
    <name type="scientific">Actinopolyspora biskrensis</name>
    <dbReference type="NCBI Taxonomy" id="1470178"/>
    <lineage>
        <taxon>Bacteria</taxon>
        <taxon>Bacillati</taxon>
        <taxon>Actinomycetota</taxon>
        <taxon>Actinomycetes</taxon>
        <taxon>Actinopolysporales</taxon>
        <taxon>Actinopolysporaceae</taxon>
        <taxon>Actinopolyspora</taxon>
    </lineage>
</organism>
<proteinExistence type="predicted"/>
<evidence type="ECO:0000313" key="4">
    <source>
        <dbReference type="EMBL" id="NYH79495.1"/>
    </source>
</evidence>
<dbReference type="Proteomes" id="UP000548304">
    <property type="component" value="Unassembled WGS sequence"/>
</dbReference>
<evidence type="ECO:0000259" key="3">
    <source>
        <dbReference type="PROSITE" id="PS51387"/>
    </source>
</evidence>
<dbReference type="GO" id="GO:0071949">
    <property type="term" value="F:FAD binding"/>
    <property type="evidence" value="ECO:0007669"/>
    <property type="project" value="InterPro"/>
</dbReference>
<dbReference type="SUPFAM" id="SSF56176">
    <property type="entry name" value="FAD-binding/transporter-associated domain-like"/>
    <property type="match status" value="1"/>
</dbReference>
<dbReference type="InterPro" id="IPR016164">
    <property type="entry name" value="FAD-linked_Oxase-like_C"/>
</dbReference>
<dbReference type="SUPFAM" id="SSF55103">
    <property type="entry name" value="FAD-linked oxidases, C-terminal domain"/>
    <property type="match status" value="1"/>
</dbReference>
<keyword evidence="1" id="KW-0285">Flavoprotein</keyword>
<dbReference type="InterPro" id="IPR006094">
    <property type="entry name" value="Oxid_FAD_bind_N"/>
</dbReference>
<reference evidence="4 5" key="1">
    <citation type="submission" date="2020-07" db="EMBL/GenBank/DDBJ databases">
        <title>Genomic Encyclopedia of Type Strains, Phase III (KMG-III): the genomes of soil and plant-associated and newly described type strains.</title>
        <authorList>
            <person name="Whitman W."/>
        </authorList>
    </citation>
    <scope>NUCLEOTIDE SEQUENCE [LARGE SCALE GENOMIC DNA]</scope>
    <source>
        <strain evidence="4 5">CECT 8576</strain>
    </source>
</reference>
<evidence type="ECO:0000256" key="2">
    <source>
        <dbReference type="ARBA" id="ARBA00022827"/>
    </source>
</evidence>
<dbReference type="InterPro" id="IPR036318">
    <property type="entry name" value="FAD-bd_PCMH-like_sf"/>
</dbReference>
<evidence type="ECO:0000256" key="1">
    <source>
        <dbReference type="ARBA" id="ARBA00022630"/>
    </source>
</evidence>
<dbReference type="InterPro" id="IPR016166">
    <property type="entry name" value="FAD-bd_PCMH"/>
</dbReference>
<gene>
    <name evidence="4" type="ORF">FHR84_002833</name>
</gene>
<name>A0A852Z2K4_9ACTN</name>
<dbReference type="GO" id="GO:0003824">
    <property type="term" value="F:catalytic activity"/>
    <property type="evidence" value="ECO:0007669"/>
    <property type="project" value="InterPro"/>
</dbReference>